<gene>
    <name evidence="11" type="ORF">PRK78_004685</name>
</gene>
<dbReference type="Proteomes" id="UP001219355">
    <property type="component" value="Chromosome 3"/>
</dbReference>
<evidence type="ECO:0000256" key="6">
    <source>
        <dbReference type="ARBA" id="ARBA00022840"/>
    </source>
</evidence>
<dbReference type="PROSITE" id="PS50011">
    <property type="entry name" value="PROTEIN_KINASE_DOM"/>
    <property type="match status" value="1"/>
</dbReference>
<evidence type="ECO:0000256" key="9">
    <source>
        <dbReference type="PROSITE-ProRule" id="PRU10141"/>
    </source>
</evidence>
<evidence type="ECO:0000256" key="8">
    <source>
        <dbReference type="ARBA" id="ARBA00048679"/>
    </source>
</evidence>
<dbReference type="GO" id="GO:0000245">
    <property type="term" value="P:spliceosomal complex assembly"/>
    <property type="evidence" value="ECO:0007669"/>
    <property type="project" value="TreeGrafter"/>
</dbReference>
<dbReference type="PROSITE" id="PS00107">
    <property type="entry name" value="PROTEIN_KINASE_ATP"/>
    <property type="match status" value="1"/>
</dbReference>
<reference evidence="11" key="1">
    <citation type="submission" date="2023-03" db="EMBL/GenBank/DDBJ databases">
        <title>Emydomyces testavorans Genome Sequence.</title>
        <authorList>
            <person name="Hoyer L."/>
        </authorList>
    </citation>
    <scope>NUCLEOTIDE SEQUENCE</scope>
    <source>
        <strain evidence="11">16-2883</strain>
    </source>
</reference>
<dbReference type="GO" id="GO:0005634">
    <property type="term" value="C:nucleus"/>
    <property type="evidence" value="ECO:0007669"/>
    <property type="project" value="TreeGrafter"/>
</dbReference>
<keyword evidence="2" id="KW-0723">Serine/threonine-protein kinase</keyword>
<dbReference type="Gene3D" id="3.30.200.20">
    <property type="entry name" value="Phosphorylase Kinase, domain 1"/>
    <property type="match status" value="1"/>
</dbReference>
<evidence type="ECO:0000256" key="4">
    <source>
        <dbReference type="ARBA" id="ARBA00022741"/>
    </source>
</evidence>
<keyword evidence="3" id="KW-0808">Transferase</keyword>
<dbReference type="Pfam" id="PF00069">
    <property type="entry name" value="Pkinase"/>
    <property type="match status" value="1"/>
</dbReference>
<evidence type="ECO:0000259" key="10">
    <source>
        <dbReference type="PROSITE" id="PS50011"/>
    </source>
</evidence>
<protein>
    <recommendedName>
        <fullName evidence="1">non-specific serine/threonine protein kinase</fullName>
        <ecNumber evidence="1">2.7.11.1</ecNumber>
    </recommendedName>
</protein>
<comment type="catalytic activity">
    <reaction evidence="7">
        <text>L-threonyl-[protein] + ATP = O-phospho-L-threonyl-[protein] + ADP + H(+)</text>
        <dbReference type="Rhea" id="RHEA:46608"/>
        <dbReference type="Rhea" id="RHEA-COMP:11060"/>
        <dbReference type="Rhea" id="RHEA-COMP:11605"/>
        <dbReference type="ChEBI" id="CHEBI:15378"/>
        <dbReference type="ChEBI" id="CHEBI:30013"/>
        <dbReference type="ChEBI" id="CHEBI:30616"/>
        <dbReference type="ChEBI" id="CHEBI:61977"/>
        <dbReference type="ChEBI" id="CHEBI:456216"/>
        <dbReference type="EC" id="2.7.11.1"/>
    </reaction>
</comment>
<evidence type="ECO:0000256" key="5">
    <source>
        <dbReference type="ARBA" id="ARBA00022777"/>
    </source>
</evidence>
<dbReference type="InterPro" id="IPR000719">
    <property type="entry name" value="Prot_kinase_dom"/>
</dbReference>
<dbReference type="GO" id="GO:0005737">
    <property type="term" value="C:cytoplasm"/>
    <property type="evidence" value="ECO:0007669"/>
    <property type="project" value="TreeGrafter"/>
</dbReference>
<feature type="binding site" evidence="9">
    <location>
        <position position="66"/>
    </location>
    <ligand>
        <name>ATP</name>
        <dbReference type="ChEBI" id="CHEBI:30616"/>
    </ligand>
</feature>
<keyword evidence="4 9" id="KW-0547">Nucleotide-binding</keyword>
<organism evidence="11 12">
    <name type="scientific">Emydomyces testavorans</name>
    <dbReference type="NCBI Taxonomy" id="2070801"/>
    <lineage>
        <taxon>Eukaryota</taxon>
        <taxon>Fungi</taxon>
        <taxon>Dikarya</taxon>
        <taxon>Ascomycota</taxon>
        <taxon>Pezizomycotina</taxon>
        <taxon>Eurotiomycetes</taxon>
        <taxon>Eurotiomycetidae</taxon>
        <taxon>Onygenales</taxon>
        <taxon>Nannizziopsiaceae</taxon>
        <taxon>Emydomyces</taxon>
    </lineage>
</organism>
<dbReference type="Gene3D" id="1.10.510.10">
    <property type="entry name" value="Transferase(Phosphotransferase) domain 1"/>
    <property type="match status" value="1"/>
</dbReference>
<dbReference type="GO" id="GO:0050684">
    <property type="term" value="P:regulation of mRNA processing"/>
    <property type="evidence" value="ECO:0007669"/>
    <property type="project" value="TreeGrafter"/>
</dbReference>
<evidence type="ECO:0000313" key="11">
    <source>
        <dbReference type="EMBL" id="WEW59216.1"/>
    </source>
</evidence>
<evidence type="ECO:0000256" key="7">
    <source>
        <dbReference type="ARBA" id="ARBA00047899"/>
    </source>
</evidence>
<name>A0AAF0IK04_9EURO</name>
<accession>A0AAF0IK04</accession>
<dbReference type="PANTHER" id="PTHR47634">
    <property type="entry name" value="PROTEIN KINASE DOMAIN-CONTAINING PROTEIN-RELATED"/>
    <property type="match status" value="1"/>
</dbReference>
<dbReference type="GO" id="GO:0004674">
    <property type="term" value="F:protein serine/threonine kinase activity"/>
    <property type="evidence" value="ECO:0007669"/>
    <property type="project" value="UniProtKB-KW"/>
</dbReference>
<dbReference type="EC" id="2.7.11.1" evidence="1"/>
<evidence type="ECO:0000313" key="12">
    <source>
        <dbReference type="Proteomes" id="UP001219355"/>
    </source>
</evidence>
<sequence>MIPVFKYMPLEDVEKLEQYRPGGFHPVTIGDTLHGRYRIIHKLGFGAYSTTWLARDQIASKYVAIKVTVAAGNPRESSILCQLHAVSNETHPGRTLIMPMLDEFVLEGPNGAHQCFVTPPARMSLSMAKDASIFRLFQLPVARAIAGQLVQAVAFLHCHDIVHADLHLGNVLLCLSDDIDNLLLDQFYEKYGQPNLEPVVHLDNKPLPKGVPTHGIMSVWLGKDSTLISLSEAKILVTDFGESFQPSTTSRHYSHTPDLLIPPEVYFLSQKSLSFPADIWTLAGTIWAIIGQRPLFDGLSSSPDLVIKEHVDVLGKLPPEWPNKRPTADEILEFEWMRKWALPEVERMNRKQ</sequence>
<dbReference type="PANTHER" id="PTHR47634:SF9">
    <property type="entry name" value="PROTEIN KINASE DOMAIN-CONTAINING PROTEIN-RELATED"/>
    <property type="match status" value="1"/>
</dbReference>
<keyword evidence="12" id="KW-1185">Reference proteome</keyword>
<feature type="domain" description="Protein kinase" evidence="10">
    <location>
        <begin position="37"/>
        <end position="337"/>
    </location>
</feature>
<keyword evidence="6 9" id="KW-0067">ATP-binding</keyword>
<dbReference type="SUPFAM" id="SSF56112">
    <property type="entry name" value="Protein kinase-like (PK-like)"/>
    <property type="match status" value="1"/>
</dbReference>
<evidence type="ECO:0000256" key="2">
    <source>
        <dbReference type="ARBA" id="ARBA00022527"/>
    </source>
</evidence>
<dbReference type="InterPro" id="IPR051334">
    <property type="entry name" value="SRPK"/>
</dbReference>
<dbReference type="InterPro" id="IPR017441">
    <property type="entry name" value="Protein_kinase_ATP_BS"/>
</dbReference>
<evidence type="ECO:0000256" key="3">
    <source>
        <dbReference type="ARBA" id="ARBA00022679"/>
    </source>
</evidence>
<dbReference type="AlphaFoldDB" id="A0AAF0IK04"/>
<dbReference type="GO" id="GO:0005524">
    <property type="term" value="F:ATP binding"/>
    <property type="evidence" value="ECO:0007669"/>
    <property type="project" value="UniProtKB-UniRule"/>
</dbReference>
<dbReference type="SMART" id="SM00220">
    <property type="entry name" value="S_TKc"/>
    <property type="match status" value="1"/>
</dbReference>
<comment type="catalytic activity">
    <reaction evidence="8">
        <text>L-seryl-[protein] + ATP = O-phospho-L-seryl-[protein] + ADP + H(+)</text>
        <dbReference type="Rhea" id="RHEA:17989"/>
        <dbReference type="Rhea" id="RHEA-COMP:9863"/>
        <dbReference type="Rhea" id="RHEA-COMP:11604"/>
        <dbReference type="ChEBI" id="CHEBI:15378"/>
        <dbReference type="ChEBI" id="CHEBI:29999"/>
        <dbReference type="ChEBI" id="CHEBI:30616"/>
        <dbReference type="ChEBI" id="CHEBI:83421"/>
        <dbReference type="ChEBI" id="CHEBI:456216"/>
        <dbReference type="EC" id="2.7.11.1"/>
    </reaction>
</comment>
<evidence type="ECO:0000256" key="1">
    <source>
        <dbReference type="ARBA" id="ARBA00012513"/>
    </source>
</evidence>
<dbReference type="EMBL" id="CP120629">
    <property type="protein sequence ID" value="WEW59216.1"/>
    <property type="molecule type" value="Genomic_DNA"/>
</dbReference>
<dbReference type="InterPro" id="IPR011009">
    <property type="entry name" value="Kinase-like_dom_sf"/>
</dbReference>
<keyword evidence="5" id="KW-0418">Kinase</keyword>
<proteinExistence type="predicted"/>